<dbReference type="EMBL" id="ML220116">
    <property type="protein sequence ID" value="TGZ82148.1"/>
    <property type="molecule type" value="Genomic_DNA"/>
</dbReference>
<dbReference type="Gene3D" id="2.170.150.40">
    <property type="entry name" value="Domain of unknown function (DUF427)"/>
    <property type="match status" value="1"/>
</dbReference>
<dbReference type="InterPro" id="IPR007361">
    <property type="entry name" value="DUF427"/>
</dbReference>
<evidence type="ECO:0000313" key="2">
    <source>
        <dbReference type="EMBL" id="TGZ82148.1"/>
    </source>
</evidence>
<reference evidence="2 3" key="1">
    <citation type="submission" date="2019-04" db="EMBL/GenBank/DDBJ databases">
        <title>Comparative genomics and transcriptomics to analyze fruiting body development in filamentous ascomycetes.</title>
        <authorList>
            <consortium name="DOE Joint Genome Institute"/>
            <person name="Lutkenhaus R."/>
            <person name="Traeger S."/>
            <person name="Breuer J."/>
            <person name="Kuo A."/>
            <person name="Lipzen A."/>
            <person name="Pangilinan J."/>
            <person name="Dilworth D."/>
            <person name="Sandor L."/>
            <person name="Poggeler S."/>
            <person name="Barry K."/>
            <person name="Grigoriev I.V."/>
            <person name="Nowrousian M."/>
        </authorList>
    </citation>
    <scope>NUCLEOTIDE SEQUENCE [LARGE SCALE GENOMIC DNA]</scope>
    <source>
        <strain evidence="2 3">CBS 389.68</strain>
    </source>
</reference>
<evidence type="ECO:0000313" key="3">
    <source>
        <dbReference type="Proteomes" id="UP000298138"/>
    </source>
</evidence>
<dbReference type="OrthoDB" id="18996at2759"/>
<keyword evidence="3" id="KW-1185">Reference proteome</keyword>
<evidence type="ECO:0000259" key="1">
    <source>
        <dbReference type="Pfam" id="PF04248"/>
    </source>
</evidence>
<name>A0A4S2MZB6_9PEZI</name>
<feature type="domain" description="DUF427" evidence="1">
    <location>
        <begin position="22"/>
        <end position="90"/>
    </location>
</feature>
<proteinExistence type="predicted"/>
<protein>
    <recommendedName>
        <fullName evidence="1">DUF427 domain-containing protein</fullName>
    </recommendedName>
</protein>
<dbReference type="Pfam" id="PF04248">
    <property type="entry name" value="NTP_transf_9"/>
    <property type="match status" value="1"/>
</dbReference>
<dbReference type="Proteomes" id="UP000298138">
    <property type="component" value="Unassembled WGS sequence"/>
</dbReference>
<dbReference type="InterPro" id="IPR038694">
    <property type="entry name" value="DUF427_sf"/>
</dbReference>
<dbReference type="InParanoid" id="A0A4S2MZB6"/>
<gene>
    <name evidence="2" type="ORF">EX30DRAFT_216355</name>
</gene>
<dbReference type="AlphaFoldDB" id="A0A4S2MZB6"/>
<accession>A0A4S2MZB6</accession>
<sequence length="124" mass="14258">MPQALIKFAKVVIAEGAVYEKDNDDIYFPILSVQMEFLRPGETREPTKLGEKRFYDVVVGEKVLEGRAWCFEEDLAPKAEKFRGMIGFLNEHPLMLVQKRLPLTYVPAQPARQIETIDEGEEED</sequence>
<organism evidence="2 3">
    <name type="scientific">Ascodesmis nigricans</name>
    <dbReference type="NCBI Taxonomy" id="341454"/>
    <lineage>
        <taxon>Eukaryota</taxon>
        <taxon>Fungi</taxon>
        <taxon>Dikarya</taxon>
        <taxon>Ascomycota</taxon>
        <taxon>Pezizomycotina</taxon>
        <taxon>Pezizomycetes</taxon>
        <taxon>Pezizales</taxon>
        <taxon>Ascodesmidaceae</taxon>
        <taxon>Ascodesmis</taxon>
    </lineage>
</organism>